<keyword evidence="9" id="KW-1185">Reference proteome</keyword>
<dbReference type="SMART" id="SM00322">
    <property type="entry name" value="KH"/>
    <property type="match status" value="4"/>
</dbReference>
<evidence type="ECO:0000256" key="5">
    <source>
        <dbReference type="PROSITE-ProRule" id="PRU00117"/>
    </source>
</evidence>
<feature type="domain" description="K Homology" evidence="7">
    <location>
        <begin position="281"/>
        <end position="353"/>
    </location>
</feature>
<feature type="compositionally biased region" description="Low complexity" evidence="6">
    <location>
        <begin position="526"/>
        <end position="537"/>
    </location>
</feature>
<keyword evidence="4" id="KW-0539">Nucleus</keyword>
<evidence type="ECO:0000313" key="9">
    <source>
        <dbReference type="Proteomes" id="UP001415857"/>
    </source>
</evidence>
<reference evidence="8 9" key="1">
    <citation type="journal article" date="2024" name="Plant J.">
        <title>Genome sequences and population genomics reveal climatic adaptation and genomic divergence between two closely related sweetgum species.</title>
        <authorList>
            <person name="Xu W.Q."/>
            <person name="Ren C.Q."/>
            <person name="Zhang X.Y."/>
            <person name="Comes H.P."/>
            <person name="Liu X.H."/>
            <person name="Li Y.G."/>
            <person name="Kettle C.J."/>
            <person name="Jalonen R."/>
            <person name="Gaisberger H."/>
            <person name="Ma Y.Z."/>
            <person name="Qiu Y.X."/>
        </authorList>
    </citation>
    <scope>NUCLEOTIDE SEQUENCE [LARGE SCALE GENOMIC DNA]</scope>
    <source>
        <strain evidence="8">Hangzhou</strain>
    </source>
</reference>
<evidence type="ECO:0000313" key="8">
    <source>
        <dbReference type="EMBL" id="KAK9277682.1"/>
    </source>
</evidence>
<dbReference type="GO" id="GO:0005634">
    <property type="term" value="C:nucleus"/>
    <property type="evidence" value="ECO:0007669"/>
    <property type="project" value="UniProtKB-SubCell"/>
</dbReference>
<feature type="region of interest" description="Disordered" evidence="6">
    <location>
        <begin position="460"/>
        <end position="563"/>
    </location>
</feature>
<feature type="compositionally biased region" description="Polar residues" evidence="6">
    <location>
        <begin position="553"/>
        <end position="563"/>
    </location>
</feature>
<comment type="subcellular location">
    <subcellularLocation>
        <location evidence="1">Nucleus</location>
    </subcellularLocation>
</comment>
<name>A0AAP0RI91_LIQFO</name>
<dbReference type="GO" id="GO:0003723">
    <property type="term" value="F:RNA binding"/>
    <property type="evidence" value="ECO:0007669"/>
    <property type="project" value="UniProtKB-UniRule"/>
</dbReference>
<feature type="domain" description="K Homology" evidence="7">
    <location>
        <begin position="366"/>
        <end position="441"/>
    </location>
</feature>
<organism evidence="8 9">
    <name type="scientific">Liquidambar formosana</name>
    <name type="common">Formosan gum</name>
    <dbReference type="NCBI Taxonomy" id="63359"/>
    <lineage>
        <taxon>Eukaryota</taxon>
        <taxon>Viridiplantae</taxon>
        <taxon>Streptophyta</taxon>
        <taxon>Embryophyta</taxon>
        <taxon>Tracheophyta</taxon>
        <taxon>Spermatophyta</taxon>
        <taxon>Magnoliopsida</taxon>
        <taxon>eudicotyledons</taxon>
        <taxon>Gunneridae</taxon>
        <taxon>Pentapetalae</taxon>
        <taxon>Saxifragales</taxon>
        <taxon>Altingiaceae</taxon>
        <taxon>Liquidambar</taxon>
    </lineage>
</organism>
<feature type="compositionally biased region" description="Low complexity" evidence="6">
    <location>
        <begin position="485"/>
        <end position="494"/>
    </location>
</feature>
<dbReference type="PROSITE" id="PS50084">
    <property type="entry name" value="KH_TYPE_1"/>
    <property type="match status" value="4"/>
</dbReference>
<feature type="compositionally biased region" description="Polar residues" evidence="6">
    <location>
        <begin position="1"/>
        <end position="18"/>
    </location>
</feature>
<feature type="compositionally biased region" description="Low complexity" evidence="6">
    <location>
        <begin position="501"/>
        <end position="510"/>
    </location>
</feature>
<gene>
    <name evidence="8" type="ORF">L1049_007229</name>
</gene>
<evidence type="ECO:0000256" key="3">
    <source>
        <dbReference type="ARBA" id="ARBA00022884"/>
    </source>
</evidence>
<dbReference type="AlphaFoldDB" id="A0AAP0RI91"/>
<dbReference type="GO" id="GO:0009911">
    <property type="term" value="P:positive regulation of flower development"/>
    <property type="evidence" value="ECO:0007669"/>
    <property type="project" value="UniProtKB-ARBA"/>
</dbReference>
<accession>A0AAP0RI91</accession>
<dbReference type="InterPro" id="IPR036612">
    <property type="entry name" value="KH_dom_type_1_sf"/>
</dbReference>
<feature type="compositionally biased region" description="Gly residues" evidence="6">
    <location>
        <begin position="511"/>
        <end position="525"/>
    </location>
</feature>
<protein>
    <recommendedName>
        <fullName evidence="7">K Homology domain-containing protein</fullName>
    </recommendedName>
</protein>
<dbReference type="Pfam" id="PF00013">
    <property type="entry name" value="KH_1"/>
    <property type="match status" value="4"/>
</dbReference>
<keyword evidence="3 5" id="KW-0694">RNA-binding</keyword>
<evidence type="ECO:0000256" key="2">
    <source>
        <dbReference type="ARBA" id="ARBA00022737"/>
    </source>
</evidence>
<feature type="region of interest" description="Disordered" evidence="6">
    <location>
        <begin position="1"/>
        <end position="39"/>
    </location>
</feature>
<sequence>MAGQTNDYGKRSYSQSDYAGNGGSKRKTPGDDREQHGIGSEDTVYRYLCPVRKIGSIIGRGGDIAKQIRTDSKSNVRIGETMPGCEERVVTIYSSSEETNPFGDTGELVSPAQDALFMVHDRIVADELPADEEFEEAQQVTVRMLVPSDQIGCVIGKGGQVIQNIRSETGAQIRVLKDEHLPPCALNSDELVQIIGEASVVRKALCHVAHRLHENPSRSQHLLLSSSPNMYQSGGMFMSPNAGAPLMGASSLMGSYGGYKGDAGDWSHSFYPGQRDEASAKEFSLRLVCPTGSIGGVIGKGGGIIKQIRQESGAGIKVDSSNAEGDDCIIYISAKEFFEDPSPTIDAALRLQPRCSEKSERESGDSVITTRLLVPSSRVGCLIGKGGTIISEMRSVTRASIRILSKENLPKVASEDEEMVQITGDLSVASNALLQVTLRLKANIFERDVALAAFPPSLPYRPTSIDTSDGSKYGSKDSQSRRRGYSSYSSGYGSVSDLPQSDSYGSYDGSLSGGRSGYGAYGGYSSGRSGSAGPAPSTNVRTSRNREGISNDEVFSSTGFTDS</sequence>
<dbReference type="InterPro" id="IPR004088">
    <property type="entry name" value="KH_dom_type_1"/>
</dbReference>
<evidence type="ECO:0000256" key="1">
    <source>
        <dbReference type="ARBA" id="ARBA00004123"/>
    </source>
</evidence>
<evidence type="ECO:0000256" key="4">
    <source>
        <dbReference type="ARBA" id="ARBA00023242"/>
    </source>
</evidence>
<feature type="domain" description="K Homology" evidence="7">
    <location>
        <begin position="138"/>
        <end position="213"/>
    </location>
</feature>
<comment type="caution">
    <text evidence="8">The sequence shown here is derived from an EMBL/GenBank/DDBJ whole genome shotgun (WGS) entry which is preliminary data.</text>
</comment>
<dbReference type="CDD" id="cd22460">
    <property type="entry name" value="KH-I_PEPPER_rpt2_like"/>
    <property type="match status" value="2"/>
</dbReference>
<evidence type="ECO:0000256" key="6">
    <source>
        <dbReference type="SAM" id="MobiDB-lite"/>
    </source>
</evidence>
<dbReference type="InterPro" id="IPR004087">
    <property type="entry name" value="KH_dom"/>
</dbReference>
<dbReference type="EMBL" id="JBBPBK010000010">
    <property type="protein sequence ID" value="KAK9277682.1"/>
    <property type="molecule type" value="Genomic_DNA"/>
</dbReference>
<dbReference type="PANTHER" id="PTHR10288">
    <property type="entry name" value="KH DOMAIN CONTAINING RNA BINDING PROTEIN"/>
    <property type="match status" value="1"/>
</dbReference>
<dbReference type="Proteomes" id="UP001415857">
    <property type="component" value="Unassembled WGS sequence"/>
</dbReference>
<dbReference type="FunFam" id="3.30.310.210:FF:000002">
    <property type="entry name" value="KH domain-containing protein"/>
    <property type="match status" value="1"/>
</dbReference>
<dbReference type="CDD" id="cd22459">
    <property type="entry name" value="KH-I_PEPPER_rpt1_like"/>
    <property type="match status" value="1"/>
</dbReference>
<dbReference type="SUPFAM" id="SSF54791">
    <property type="entry name" value="Eukaryotic type KH-domain (KH-domain type I)"/>
    <property type="match status" value="4"/>
</dbReference>
<keyword evidence="2" id="KW-0677">Repeat</keyword>
<evidence type="ECO:0000259" key="7">
    <source>
        <dbReference type="SMART" id="SM00322"/>
    </source>
</evidence>
<feature type="domain" description="K Homology" evidence="7">
    <location>
        <begin position="41"/>
        <end position="124"/>
    </location>
</feature>
<dbReference type="Gene3D" id="3.30.310.210">
    <property type="match status" value="2"/>
</dbReference>
<proteinExistence type="predicted"/>